<accession>A0A371FMM4</accession>
<keyword evidence="2" id="KW-1185">Reference proteome</keyword>
<dbReference type="AlphaFoldDB" id="A0A371FMM4"/>
<proteinExistence type="predicted"/>
<protein>
    <recommendedName>
        <fullName evidence="3">Mitochondrial protein</fullName>
    </recommendedName>
</protein>
<evidence type="ECO:0008006" key="3">
    <source>
        <dbReference type="Google" id="ProtNLM"/>
    </source>
</evidence>
<evidence type="ECO:0000313" key="1">
    <source>
        <dbReference type="EMBL" id="RDX79595.1"/>
    </source>
</evidence>
<gene>
    <name evidence="1" type="ORF">CR513_39970</name>
</gene>
<name>A0A371FMM4_MUCPR</name>
<dbReference type="EMBL" id="QJKJ01008492">
    <property type="protein sequence ID" value="RDX79595.1"/>
    <property type="molecule type" value="Genomic_DNA"/>
</dbReference>
<dbReference type="Proteomes" id="UP000257109">
    <property type="component" value="Unassembled WGS sequence"/>
</dbReference>
<sequence>MIGSLLYLTTSRPDIMFSVPLILVCAIRDLNNTCLKVIVMLTLLERIERKNTNGGCHFIGLNLISWSNKR</sequence>
<dbReference type="OrthoDB" id="1726046at2759"/>
<reference evidence="1" key="1">
    <citation type="submission" date="2018-05" db="EMBL/GenBank/DDBJ databases">
        <title>Draft genome of Mucuna pruriens seed.</title>
        <authorList>
            <person name="Nnadi N.E."/>
            <person name="Vos R."/>
            <person name="Hasami M.H."/>
            <person name="Devisetty U.K."/>
            <person name="Aguiy J.C."/>
        </authorList>
    </citation>
    <scope>NUCLEOTIDE SEQUENCE [LARGE SCALE GENOMIC DNA]</scope>
    <source>
        <strain evidence="1">JCA_2017</strain>
    </source>
</reference>
<organism evidence="1 2">
    <name type="scientific">Mucuna pruriens</name>
    <name type="common">Velvet bean</name>
    <name type="synonym">Dolichos pruriens</name>
    <dbReference type="NCBI Taxonomy" id="157652"/>
    <lineage>
        <taxon>Eukaryota</taxon>
        <taxon>Viridiplantae</taxon>
        <taxon>Streptophyta</taxon>
        <taxon>Embryophyta</taxon>
        <taxon>Tracheophyta</taxon>
        <taxon>Spermatophyta</taxon>
        <taxon>Magnoliopsida</taxon>
        <taxon>eudicotyledons</taxon>
        <taxon>Gunneridae</taxon>
        <taxon>Pentapetalae</taxon>
        <taxon>rosids</taxon>
        <taxon>fabids</taxon>
        <taxon>Fabales</taxon>
        <taxon>Fabaceae</taxon>
        <taxon>Papilionoideae</taxon>
        <taxon>50 kb inversion clade</taxon>
        <taxon>NPAAA clade</taxon>
        <taxon>indigoferoid/millettioid clade</taxon>
        <taxon>Phaseoleae</taxon>
        <taxon>Mucuna</taxon>
    </lineage>
</organism>
<feature type="non-terminal residue" evidence="1">
    <location>
        <position position="1"/>
    </location>
</feature>
<comment type="caution">
    <text evidence="1">The sequence shown here is derived from an EMBL/GenBank/DDBJ whole genome shotgun (WGS) entry which is preliminary data.</text>
</comment>
<evidence type="ECO:0000313" key="2">
    <source>
        <dbReference type="Proteomes" id="UP000257109"/>
    </source>
</evidence>